<keyword evidence="6 9" id="KW-0051">Antiviral defense</keyword>
<gene>
    <name evidence="9" type="primary">cas1</name>
    <name evidence="10" type="ORF">BCF55_0978</name>
</gene>
<dbReference type="GO" id="GO:0043571">
    <property type="term" value="P:maintenance of CRISPR repeat elements"/>
    <property type="evidence" value="ECO:0007669"/>
    <property type="project" value="UniProtKB-UniRule"/>
</dbReference>
<dbReference type="InterPro" id="IPR002729">
    <property type="entry name" value="CRISPR-assoc_Cas1"/>
</dbReference>
<comment type="subunit">
    <text evidence="9">Homodimer, forms a heterotetramer with a Cas2 homodimer.</text>
</comment>
<dbReference type="GO" id="GO:0051607">
    <property type="term" value="P:defense response to virus"/>
    <property type="evidence" value="ECO:0007669"/>
    <property type="project" value="UniProtKB-UniRule"/>
</dbReference>
<evidence type="ECO:0000256" key="3">
    <source>
        <dbReference type="ARBA" id="ARBA00022759"/>
    </source>
</evidence>
<dbReference type="AlphaFoldDB" id="A0A497XP16"/>
<accession>A0A497XP16</accession>
<evidence type="ECO:0000256" key="5">
    <source>
        <dbReference type="ARBA" id="ARBA00022842"/>
    </source>
</evidence>
<evidence type="ECO:0000256" key="2">
    <source>
        <dbReference type="ARBA" id="ARBA00022723"/>
    </source>
</evidence>
<dbReference type="HAMAP" id="MF_01470">
    <property type="entry name" value="Cas1"/>
    <property type="match status" value="1"/>
</dbReference>
<keyword evidence="8 9" id="KW-0464">Manganese</keyword>
<comment type="function">
    <text evidence="9">CRISPR (clustered regularly interspaced short palindromic repeat), is an adaptive immune system that provides protection against mobile genetic elements (viruses, transposable elements and conjugative plasmids). CRISPR clusters contain spacers, sequences complementary to antecedent mobile elements, and target invading nucleic acids. CRISPR clusters are transcribed and processed into CRISPR RNA (crRNA). Acts as a dsDNA endonuclease. Involved in the integration of spacer DNA into the CRISPR cassette.</text>
</comment>
<keyword evidence="3 9" id="KW-0255">Endonuclease</keyword>
<comment type="caution">
    <text evidence="10">The sequence shown here is derived from an EMBL/GenBank/DDBJ whole genome shotgun (WGS) entry which is preliminary data.</text>
</comment>
<keyword evidence="5 9" id="KW-0460">Magnesium</keyword>
<dbReference type="PANTHER" id="PTHR43219:SF2">
    <property type="entry name" value="CRISPR-ASSOCIATED ENDONUCLEASE CAS1"/>
    <property type="match status" value="1"/>
</dbReference>
<evidence type="ECO:0000256" key="1">
    <source>
        <dbReference type="ARBA" id="ARBA00022722"/>
    </source>
</evidence>
<dbReference type="InterPro" id="IPR042211">
    <property type="entry name" value="CRISPR-assoc_Cas1_N"/>
</dbReference>
<dbReference type="OrthoDB" id="9803119at2"/>
<dbReference type="Pfam" id="PF01867">
    <property type="entry name" value="Cas_Cas1"/>
    <property type="match status" value="1"/>
</dbReference>
<dbReference type="GO" id="GO:0016787">
    <property type="term" value="F:hydrolase activity"/>
    <property type="evidence" value="ECO:0007669"/>
    <property type="project" value="UniProtKB-KW"/>
</dbReference>
<dbReference type="NCBIfam" id="TIGR03641">
    <property type="entry name" value="cas1_HMARI"/>
    <property type="match status" value="1"/>
</dbReference>
<evidence type="ECO:0000256" key="7">
    <source>
        <dbReference type="ARBA" id="ARBA00023125"/>
    </source>
</evidence>
<keyword evidence="2 9" id="KW-0479">Metal-binding</keyword>
<evidence type="ECO:0000313" key="10">
    <source>
        <dbReference type="EMBL" id="RLJ70697.1"/>
    </source>
</evidence>
<dbReference type="Proteomes" id="UP000267841">
    <property type="component" value="Unassembled WGS sequence"/>
</dbReference>
<protein>
    <recommendedName>
        <fullName evidence="9">CRISPR-associated endonuclease Cas1</fullName>
        <ecNumber evidence="9">3.1.-.-</ecNumber>
    </recommendedName>
</protein>
<dbReference type="PANTHER" id="PTHR43219">
    <property type="entry name" value="CRISPR-ASSOCIATED ENDONUCLEASE CAS1"/>
    <property type="match status" value="1"/>
</dbReference>
<evidence type="ECO:0000313" key="11">
    <source>
        <dbReference type="Proteomes" id="UP000267841"/>
    </source>
</evidence>
<dbReference type="RefSeq" id="WP_121010788.1">
    <property type="nucleotide sequence ID" value="NZ_RCCJ01000001.1"/>
</dbReference>
<proteinExistence type="inferred from homology"/>
<feature type="binding site" evidence="9">
    <location>
        <position position="221"/>
    </location>
    <ligand>
        <name>Mn(2+)</name>
        <dbReference type="ChEBI" id="CHEBI:29035"/>
    </ligand>
</feature>
<dbReference type="NCBIfam" id="TIGR00287">
    <property type="entry name" value="cas1"/>
    <property type="match status" value="1"/>
</dbReference>
<keyword evidence="4 9" id="KW-0378">Hydrolase</keyword>
<feature type="binding site" evidence="9">
    <location>
        <position position="206"/>
    </location>
    <ligand>
        <name>Mn(2+)</name>
        <dbReference type="ChEBI" id="CHEBI:29035"/>
    </ligand>
</feature>
<evidence type="ECO:0000256" key="6">
    <source>
        <dbReference type="ARBA" id="ARBA00023118"/>
    </source>
</evidence>
<name>A0A497XP16_9AQUI</name>
<keyword evidence="7 9" id="KW-0238">DNA-binding</keyword>
<dbReference type="GO" id="GO:0046872">
    <property type="term" value="F:metal ion binding"/>
    <property type="evidence" value="ECO:0007669"/>
    <property type="project" value="UniProtKB-UniRule"/>
</dbReference>
<evidence type="ECO:0000256" key="8">
    <source>
        <dbReference type="ARBA" id="ARBA00023211"/>
    </source>
</evidence>
<reference evidence="10 11" key="1">
    <citation type="submission" date="2018-10" db="EMBL/GenBank/DDBJ databases">
        <title>Genomic Encyclopedia of Archaeal and Bacterial Type Strains, Phase II (KMG-II): from individual species to whole genera.</title>
        <authorList>
            <person name="Goeker M."/>
        </authorList>
    </citation>
    <scope>NUCLEOTIDE SEQUENCE [LARGE SCALE GENOMIC DNA]</scope>
    <source>
        <strain evidence="10 11">DSM 16510</strain>
    </source>
</reference>
<dbReference type="InterPro" id="IPR019858">
    <property type="entry name" value="CRISPR-assoc_Cas1_HMARI/TNEAP"/>
</dbReference>
<evidence type="ECO:0000256" key="9">
    <source>
        <dbReference type="HAMAP-Rule" id="MF_01470"/>
    </source>
</evidence>
<dbReference type="GO" id="GO:0004520">
    <property type="term" value="F:DNA endonuclease activity"/>
    <property type="evidence" value="ECO:0007669"/>
    <property type="project" value="InterPro"/>
</dbReference>
<dbReference type="InterPro" id="IPR042206">
    <property type="entry name" value="CRISPR-assoc_Cas1_C"/>
</dbReference>
<keyword evidence="11" id="KW-1185">Reference proteome</keyword>
<dbReference type="Gene3D" id="1.20.120.920">
    <property type="entry name" value="CRISPR-associated endonuclease Cas1, C-terminal domain"/>
    <property type="match status" value="1"/>
</dbReference>
<dbReference type="EC" id="3.1.-.-" evidence="9"/>
<organism evidence="10 11">
    <name type="scientific">Hydrogenivirga caldilitoris</name>
    <dbReference type="NCBI Taxonomy" id="246264"/>
    <lineage>
        <taxon>Bacteria</taxon>
        <taxon>Pseudomonadati</taxon>
        <taxon>Aquificota</taxon>
        <taxon>Aquificia</taxon>
        <taxon>Aquificales</taxon>
        <taxon>Aquificaceae</taxon>
        <taxon>Hydrogenivirga</taxon>
    </lineage>
</organism>
<comment type="similarity">
    <text evidence="9">Belongs to the CRISPR-associated endonuclease Cas1 family.</text>
</comment>
<sequence length="315" mass="36667">MGKPYFLIKDGRLSRKENTILFESEDLRKTIPIEDVDELFVISDVSLTSKLLKLLAEREAPMHLFDRFGFYVGSFYPRERRPSGYLIVKQAEHYIDGEKRLYLAKAFIYGAIENLSYVYGIDGKEHLNRLSEAKSVEEVMSVEGDFRRRCYERLEELTGFEFGTRTKRPPRNPLNALISFGNSLVYAKVLGEIYYTPLNPAVSYLHEPSTKRFSLSLDISEVFKPLLSDALIIKLAGKTITEKHFENRSGLVYLNEEGKRIFVSEFNDLLEKTVRYRKLKRNISFRGLIRIELYKLVKHLIGDEVYTPFIYRSVV</sequence>
<evidence type="ECO:0000256" key="4">
    <source>
        <dbReference type="ARBA" id="ARBA00022801"/>
    </source>
</evidence>
<dbReference type="EMBL" id="RCCJ01000001">
    <property type="protein sequence ID" value="RLJ70697.1"/>
    <property type="molecule type" value="Genomic_DNA"/>
</dbReference>
<comment type="cofactor">
    <cofactor evidence="9">
        <name>Mg(2+)</name>
        <dbReference type="ChEBI" id="CHEBI:18420"/>
    </cofactor>
    <cofactor evidence="9">
        <name>Mn(2+)</name>
        <dbReference type="ChEBI" id="CHEBI:29035"/>
    </cofactor>
</comment>
<dbReference type="Gene3D" id="3.100.10.20">
    <property type="entry name" value="CRISPR-associated endonuclease Cas1, N-terminal domain"/>
    <property type="match status" value="1"/>
</dbReference>
<keyword evidence="1 9" id="KW-0540">Nuclease</keyword>
<dbReference type="GO" id="GO:0003677">
    <property type="term" value="F:DNA binding"/>
    <property type="evidence" value="ECO:0007669"/>
    <property type="project" value="UniProtKB-KW"/>
</dbReference>
<feature type="binding site" evidence="9">
    <location>
        <position position="143"/>
    </location>
    <ligand>
        <name>Mn(2+)</name>
        <dbReference type="ChEBI" id="CHEBI:29035"/>
    </ligand>
</feature>